<name>A0A2P2L9J4_RHIMU</name>
<dbReference type="EMBL" id="GGEC01034157">
    <property type="protein sequence ID" value="MBX14641.1"/>
    <property type="molecule type" value="Transcribed_RNA"/>
</dbReference>
<organism evidence="1">
    <name type="scientific">Rhizophora mucronata</name>
    <name type="common">Asiatic mangrove</name>
    <dbReference type="NCBI Taxonomy" id="61149"/>
    <lineage>
        <taxon>Eukaryota</taxon>
        <taxon>Viridiplantae</taxon>
        <taxon>Streptophyta</taxon>
        <taxon>Embryophyta</taxon>
        <taxon>Tracheophyta</taxon>
        <taxon>Spermatophyta</taxon>
        <taxon>Magnoliopsida</taxon>
        <taxon>eudicotyledons</taxon>
        <taxon>Gunneridae</taxon>
        <taxon>Pentapetalae</taxon>
        <taxon>rosids</taxon>
        <taxon>fabids</taxon>
        <taxon>Malpighiales</taxon>
        <taxon>Rhizophoraceae</taxon>
        <taxon>Rhizophora</taxon>
    </lineage>
</organism>
<protein>
    <submittedName>
        <fullName evidence="1">Uncharacterized protein</fullName>
    </submittedName>
</protein>
<dbReference type="AlphaFoldDB" id="A0A2P2L9J4"/>
<sequence>MVNFRAFGLNWGGILFFEDQSIVLSRSLVHATM</sequence>
<accession>A0A2P2L9J4</accession>
<proteinExistence type="predicted"/>
<evidence type="ECO:0000313" key="1">
    <source>
        <dbReference type="EMBL" id="MBX14641.1"/>
    </source>
</evidence>
<reference evidence="1" key="1">
    <citation type="submission" date="2018-02" db="EMBL/GenBank/DDBJ databases">
        <title>Rhizophora mucronata_Transcriptome.</title>
        <authorList>
            <person name="Meera S.P."/>
            <person name="Sreeshan A."/>
            <person name="Augustine A."/>
        </authorList>
    </citation>
    <scope>NUCLEOTIDE SEQUENCE</scope>
    <source>
        <tissue evidence="1">Leaf</tissue>
    </source>
</reference>
<dbReference type="EMBL" id="GGEC01034161">
    <property type="protein sequence ID" value="MBX14645.1"/>
    <property type="molecule type" value="Transcribed_RNA"/>
</dbReference>